<proteinExistence type="predicted"/>
<dbReference type="RefSeq" id="WP_095619692.1">
    <property type="nucleotide sequence ID" value="NZ_NSKB01000002.1"/>
</dbReference>
<evidence type="ECO:0000313" key="1">
    <source>
        <dbReference type="EMBL" id="PAU78013.1"/>
    </source>
</evidence>
<organism evidence="1 2">
    <name type="scientific">Halomonas salipaludis</name>
    <dbReference type="NCBI Taxonomy" id="2032625"/>
    <lineage>
        <taxon>Bacteria</taxon>
        <taxon>Pseudomonadati</taxon>
        <taxon>Pseudomonadota</taxon>
        <taxon>Gammaproteobacteria</taxon>
        <taxon>Oceanospirillales</taxon>
        <taxon>Halomonadaceae</taxon>
        <taxon>Halomonas</taxon>
    </lineage>
</organism>
<dbReference type="EMBL" id="NSKB01000002">
    <property type="protein sequence ID" value="PAU78013.1"/>
    <property type="molecule type" value="Genomic_DNA"/>
</dbReference>
<protein>
    <submittedName>
        <fullName evidence="1">Mandelate racemase</fullName>
    </submittedName>
</protein>
<dbReference type="OrthoDB" id="7809546at2"/>
<keyword evidence="2" id="KW-1185">Reference proteome</keyword>
<evidence type="ECO:0000313" key="2">
    <source>
        <dbReference type="Proteomes" id="UP000217771"/>
    </source>
</evidence>
<accession>A0A2A2F0C9</accession>
<comment type="caution">
    <text evidence="1">The sequence shown here is derived from an EMBL/GenBank/DDBJ whole genome shotgun (WGS) entry which is preliminary data.</text>
</comment>
<name>A0A2A2F0C9_9GAMM</name>
<gene>
    <name evidence="1" type="ORF">CK498_04590</name>
</gene>
<dbReference type="InterPro" id="IPR036849">
    <property type="entry name" value="Enolase-like_C_sf"/>
</dbReference>
<sequence>MNTPRVRIVEAEAFERDVTLRQPFRFGVVTLREAPQAFLRVCVKDPASGREAWGHAAELMVPKWFDKRPELSQEDNIDQLRRSLQSAVTLSLAHGQAACAADLAWRLDREQQDALPHENGLVQGFGPALMACAVLDALCHLEQCSFYAAMRHNRVGLGAAHLPADLRGVDIDAFLASLAPRKQIALRHTVGLADPLTPADIEQRLDDGLPECLSEVITRYRPRYFKLKLGGEHAGDLARLMAITAQLEHLPDYRVTLDGNEQYASPEAFGELLDRLEDEPRLAGLRRALLFVEQPIHRDRALQAPLGELGRRVPLLIDESDSHLDSFLQARECGYRGVSSKACKGLYRAVINRARLDHWQGGDYFMSAEDLTTQAGLAVQQDLALVALLGLQHVERNGHHYVRGMTGASTAEMDAFAAAHPTLYRRDKQGLFVHIDDGQIALDSLAGLGFASGAVPDTAAMRPLT</sequence>
<dbReference type="SUPFAM" id="SSF51604">
    <property type="entry name" value="Enolase C-terminal domain-like"/>
    <property type="match status" value="1"/>
</dbReference>
<dbReference type="Gene3D" id="3.20.20.120">
    <property type="entry name" value="Enolase-like C-terminal domain"/>
    <property type="match status" value="1"/>
</dbReference>
<dbReference type="AlphaFoldDB" id="A0A2A2F0C9"/>
<dbReference type="Proteomes" id="UP000217771">
    <property type="component" value="Unassembled WGS sequence"/>
</dbReference>
<reference evidence="1 2" key="1">
    <citation type="submission" date="2017-08" db="EMBL/GenBank/DDBJ databases">
        <title>Halomonas alkalisoli sp. nov., isolated from saline alkaline soil.</title>
        <authorList>
            <person name="Wang D."/>
            <person name="Zhang G."/>
        </authorList>
    </citation>
    <scope>NUCLEOTIDE SEQUENCE [LARGE SCALE GENOMIC DNA]</scope>
    <source>
        <strain evidence="1 2">WRN001</strain>
    </source>
</reference>